<reference evidence="3" key="1">
    <citation type="submission" date="2024-02" db="UniProtKB">
        <authorList>
            <consortium name="WormBaseParasite"/>
        </authorList>
    </citation>
    <scope>IDENTIFICATION</scope>
</reference>
<sequence>MAQQLICPECDEETEDFVTLQHFLSPFRNLVSCSCGLVLKPSEGSFNDYELGNDLHVGIVNSESFVYSFWTNGISKENLGWDDCLLFTEFTNDLNSFDAKLRDFVSLKQEVFQSKHYNDELWNCFDFVIEFLKFIDFSNYSKEKLVNDLIGEPLRKAVKHIALLKRVRKDRWVKLS</sequence>
<protein>
    <recommendedName>
        <fullName evidence="1">MKRN2 opposite strand protein-like C-terminal domain-containing protein</fullName>
    </recommendedName>
</protein>
<dbReference type="PANTHER" id="PTHR33963:SF2">
    <property type="entry name" value="MKRN2 OPPOSITE STRAND PROTEIN"/>
    <property type="match status" value="1"/>
</dbReference>
<accession>A0AAF3EEW5</accession>
<dbReference type="InterPro" id="IPR032016">
    <property type="entry name" value="MKRN2OS-like"/>
</dbReference>
<dbReference type="Pfam" id="PF16044">
    <property type="entry name" value="DUF4796_C"/>
    <property type="match status" value="1"/>
</dbReference>
<keyword evidence="2" id="KW-1185">Reference proteome</keyword>
<evidence type="ECO:0000313" key="2">
    <source>
        <dbReference type="Proteomes" id="UP000887575"/>
    </source>
</evidence>
<feature type="domain" description="MKRN2 opposite strand protein-like C-terminal" evidence="1">
    <location>
        <begin position="25"/>
        <end position="167"/>
    </location>
</feature>
<dbReference type="PANTHER" id="PTHR33963">
    <property type="entry name" value="MKRN2 OPPOSITE STRAND PROTEIN"/>
    <property type="match status" value="1"/>
</dbReference>
<dbReference type="WBParaSite" id="MBELARI_LOCUS12507">
    <property type="protein sequence ID" value="MBELARI_LOCUS12507"/>
    <property type="gene ID" value="MBELARI_LOCUS12507"/>
</dbReference>
<dbReference type="InterPro" id="IPR053921">
    <property type="entry name" value="MKRN2OS-like_C"/>
</dbReference>
<proteinExistence type="predicted"/>
<dbReference type="AlphaFoldDB" id="A0AAF3EEW5"/>
<organism evidence="2 3">
    <name type="scientific">Mesorhabditis belari</name>
    <dbReference type="NCBI Taxonomy" id="2138241"/>
    <lineage>
        <taxon>Eukaryota</taxon>
        <taxon>Metazoa</taxon>
        <taxon>Ecdysozoa</taxon>
        <taxon>Nematoda</taxon>
        <taxon>Chromadorea</taxon>
        <taxon>Rhabditida</taxon>
        <taxon>Rhabditina</taxon>
        <taxon>Rhabditomorpha</taxon>
        <taxon>Rhabditoidea</taxon>
        <taxon>Rhabditidae</taxon>
        <taxon>Mesorhabditinae</taxon>
        <taxon>Mesorhabditis</taxon>
    </lineage>
</organism>
<dbReference type="Proteomes" id="UP000887575">
    <property type="component" value="Unassembled WGS sequence"/>
</dbReference>
<evidence type="ECO:0000259" key="1">
    <source>
        <dbReference type="Pfam" id="PF16044"/>
    </source>
</evidence>
<evidence type="ECO:0000313" key="3">
    <source>
        <dbReference type="WBParaSite" id="MBELARI_LOCUS12507"/>
    </source>
</evidence>
<name>A0AAF3EEW5_9BILA</name>